<dbReference type="RefSeq" id="WP_192592628.1">
    <property type="nucleotide sequence ID" value="NZ_JADBEE010000002.1"/>
</dbReference>
<dbReference type="Pfam" id="PF05960">
    <property type="entry name" value="DUF885"/>
    <property type="match status" value="1"/>
</dbReference>
<evidence type="ECO:0000313" key="2">
    <source>
        <dbReference type="Proteomes" id="UP000636579"/>
    </source>
</evidence>
<accession>A0ABR9JBC7</accession>
<reference evidence="1 2" key="1">
    <citation type="submission" date="2020-10" db="EMBL/GenBank/DDBJ databases">
        <title>Sequencing the genomes of 1000 actinobacteria strains.</title>
        <authorList>
            <person name="Klenk H.-P."/>
        </authorList>
    </citation>
    <scope>NUCLEOTIDE SEQUENCE [LARGE SCALE GENOMIC DNA]</scope>
    <source>
        <strain evidence="1 2">DSM 15474</strain>
    </source>
</reference>
<name>A0ABR9JBC7_9MICC</name>
<organism evidence="1 2">
    <name type="scientific">Nesterenkonia halotolerans</name>
    <dbReference type="NCBI Taxonomy" id="225325"/>
    <lineage>
        <taxon>Bacteria</taxon>
        <taxon>Bacillati</taxon>
        <taxon>Actinomycetota</taxon>
        <taxon>Actinomycetes</taxon>
        <taxon>Micrococcales</taxon>
        <taxon>Micrococcaceae</taxon>
        <taxon>Nesterenkonia</taxon>
    </lineage>
</organism>
<keyword evidence="2" id="KW-1185">Reference proteome</keyword>
<proteinExistence type="predicted"/>
<sequence>MSRRPPAGPERSPRTGPVRIPTAVDAFAEEYYERLLALNPEEATVLGRPGVETQYADYSPAGREAMAQMQREALAQLSELTPVDSIDEVTLHAMAERIGLDVALHETGRTELNNLASAPQGVRMVLELMPAETEADFGHIAGRLSNLPAALDGYWESLQESARRGHIPARRQVQAVAQQCRSYSEHDGALSGYLRDARTAGVSAANQAALAAGTSAAQEAYRLLAERLERELLPEAPETDAVGIEHYRLASQYFTGTELDLEETYRWGLQELNRLVAAQQEVAAAIKPGATIEEAKEILNADPARQLIGTQALQEWMQRLSDEAVAALKDVHFDIPAPMDVLECMIAPTQDGGVYYTGPSDDFSRPGRMWWSVPPEDESFSTWTETTTVYHEGVPGHHLQIATATLVKDRLNSWRRHGSFVSGFAEGWALYAEELMAELGFLTDPGDLMGMYDMQRMRAARVIFDIGVHCGFDAPEDWGGAAWTPELGKEFLRAHLPISAAQLDFEFTRYLGWPGQAPSYKVGQRVFGQIRAEREEAARAAGEHLDLRAFHTELLELGMIGLDTLRFAMRP</sequence>
<comment type="caution">
    <text evidence="1">The sequence shown here is derived from an EMBL/GenBank/DDBJ whole genome shotgun (WGS) entry which is preliminary data.</text>
</comment>
<dbReference type="EMBL" id="JADBEE010000002">
    <property type="protein sequence ID" value="MBE1515846.1"/>
    <property type="molecule type" value="Genomic_DNA"/>
</dbReference>
<protein>
    <submittedName>
        <fullName evidence="1">Uncharacterized protein (DUF885 family)</fullName>
    </submittedName>
</protein>
<dbReference type="Proteomes" id="UP000636579">
    <property type="component" value="Unassembled WGS sequence"/>
</dbReference>
<dbReference type="InterPro" id="IPR010281">
    <property type="entry name" value="DUF885"/>
</dbReference>
<evidence type="ECO:0000313" key="1">
    <source>
        <dbReference type="EMBL" id="MBE1515846.1"/>
    </source>
</evidence>
<dbReference type="PANTHER" id="PTHR33361:SF2">
    <property type="entry name" value="DUF885 DOMAIN-CONTAINING PROTEIN"/>
    <property type="match status" value="1"/>
</dbReference>
<gene>
    <name evidence="1" type="ORF">H4W26_002638</name>
</gene>
<dbReference type="PANTHER" id="PTHR33361">
    <property type="entry name" value="GLR0591 PROTEIN"/>
    <property type="match status" value="1"/>
</dbReference>